<dbReference type="CDD" id="cd01948">
    <property type="entry name" value="EAL"/>
    <property type="match status" value="1"/>
</dbReference>
<evidence type="ECO:0000313" key="5">
    <source>
        <dbReference type="Proteomes" id="UP000320593"/>
    </source>
</evidence>
<keyword evidence="5" id="KW-1185">Reference proteome</keyword>
<name>A0A562TA18_9HYPH</name>
<evidence type="ECO:0000259" key="3">
    <source>
        <dbReference type="PROSITE" id="PS50887"/>
    </source>
</evidence>
<dbReference type="OrthoDB" id="9814202at2"/>
<evidence type="ECO:0000313" key="4">
    <source>
        <dbReference type="EMBL" id="TWI90143.1"/>
    </source>
</evidence>
<proteinExistence type="predicted"/>
<dbReference type="EMBL" id="VLLF01000002">
    <property type="protein sequence ID" value="TWI90143.1"/>
    <property type="molecule type" value="Genomic_DNA"/>
</dbReference>
<reference evidence="4 5" key="1">
    <citation type="submission" date="2019-07" db="EMBL/GenBank/DDBJ databases">
        <title>Genomic Encyclopedia of Archaeal and Bacterial Type Strains, Phase II (KMG-II): from individual species to whole genera.</title>
        <authorList>
            <person name="Goeker M."/>
        </authorList>
    </citation>
    <scope>NUCLEOTIDE SEQUENCE [LARGE SCALE GENOMIC DNA]</scope>
    <source>
        <strain evidence="4 5">ATCC BAA-252</strain>
    </source>
</reference>
<organism evidence="4 5">
    <name type="scientific">Roseibium hamelinense</name>
    <dbReference type="NCBI Taxonomy" id="150831"/>
    <lineage>
        <taxon>Bacteria</taxon>
        <taxon>Pseudomonadati</taxon>
        <taxon>Pseudomonadota</taxon>
        <taxon>Alphaproteobacteria</taxon>
        <taxon>Hyphomicrobiales</taxon>
        <taxon>Stappiaceae</taxon>
        <taxon>Roseibium</taxon>
    </lineage>
</organism>
<dbReference type="Pfam" id="PF00990">
    <property type="entry name" value="GGDEF"/>
    <property type="match status" value="1"/>
</dbReference>
<keyword evidence="1" id="KW-0812">Transmembrane</keyword>
<dbReference type="NCBIfam" id="TIGR00254">
    <property type="entry name" value="GGDEF"/>
    <property type="match status" value="1"/>
</dbReference>
<comment type="caution">
    <text evidence="4">The sequence shown here is derived from an EMBL/GenBank/DDBJ whole genome shotgun (WGS) entry which is preliminary data.</text>
</comment>
<keyword evidence="1" id="KW-0472">Membrane</keyword>
<dbReference type="AlphaFoldDB" id="A0A562TA18"/>
<dbReference type="PROSITE" id="PS50883">
    <property type="entry name" value="EAL"/>
    <property type="match status" value="1"/>
</dbReference>
<feature type="transmembrane region" description="Helical" evidence="1">
    <location>
        <begin position="97"/>
        <end position="115"/>
    </location>
</feature>
<feature type="transmembrane region" description="Helical" evidence="1">
    <location>
        <begin position="172"/>
        <end position="194"/>
    </location>
</feature>
<feature type="transmembrane region" description="Helical" evidence="1">
    <location>
        <begin position="57"/>
        <end position="76"/>
    </location>
</feature>
<dbReference type="Gene3D" id="3.20.20.450">
    <property type="entry name" value="EAL domain"/>
    <property type="match status" value="1"/>
</dbReference>
<dbReference type="InterPro" id="IPR035919">
    <property type="entry name" value="EAL_sf"/>
</dbReference>
<feature type="domain" description="EAL" evidence="2">
    <location>
        <begin position="395"/>
        <end position="644"/>
    </location>
</feature>
<dbReference type="Proteomes" id="UP000320593">
    <property type="component" value="Unassembled WGS sequence"/>
</dbReference>
<dbReference type="SMART" id="SM00052">
    <property type="entry name" value="EAL"/>
    <property type="match status" value="1"/>
</dbReference>
<gene>
    <name evidence="4" type="ORF">JM93_01120</name>
</gene>
<dbReference type="Gene3D" id="3.30.70.270">
    <property type="match status" value="1"/>
</dbReference>
<dbReference type="Pfam" id="PF00563">
    <property type="entry name" value="EAL"/>
    <property type="match status" value="1"/>
</dbReference>
<feature type="transmembrane region" description="Helical" evidence="1">
    <location>
        <begin position="34"/>
        <end position="51"/>
    </location>
</feature>
<dbReference type="RefSeq" id="WP_145341178.1">
    <property type="nucleotide sequence ID" value="NZ_SMLY01000086.1"/>
</dbReference>
<dbReference type="PANTHER" id="PTHR44757">
    <property type="entry name" value="DIGUANYLATE CYCLASE DGCP"/>
    <property type="match status" value="1"/>
</dbReference>
<sequence>MQKLKDFTAWLFIDPAHPTIALAQYREMRRQIPLLYALLIVNACAVAYTHYSIAPHALVLGVLIPLVSISSFRMITWLRRKDVPTDPVIVIRELRRTLFLSVVLGGFYIAWSLALDSYGGPMQRGHVALFIAITVVGCIFCLMYLPQAALGVMAVVTLPYMMHYVSQGEDVYIAIALNILLVCLVMITVLLNGYTAFTKLIRSQADLAAKNEETERLSAENARLAHTDALTNLPNRRYFFNEVDRQIEQHAANQSSFAVGVLDLDRFKLVNDTYGHQFGDILLTMVGDRLREFVSEKAQVTRLGGDEFGLLYFGALDELEAFGQKICTALSAPYQIGETPVAIGCSCGLAIYPDAGTNGPVLFDRSDYALYNSKTNRRGQSTVYSSAHEATIKSERAIESALQRADLDTEFQVFFQPIICLRKNRIKGFESLARWNSPSLGPVPPARFIPVAERCGQIQRLTVSLFNTALDSLLQMPDLPVLSFNLSAHDISNPETVDALLSAIGRRVMDPERVSFEITETAVIADYETANASLHRLREAGARIVLDDFGTGYSSLGYLHRLPIDGVKVDRSFVSALGESGGHKVVSSVIALCNAMKLSCVVEGVEEEWQAIELRKLGCSQVQGYFFARPMPAANVVADLNASGEIAGLPLALPRTQARSANG</sequence>
<dbReference type="InterPro" id="IPR000160">
    <property type="entry name" value="GGDEF_dom"/>
</dbReference>
<accession>A0A562TA18</accession>
<dbReference type="InterPro" id="IPR043128">
    <property type="entry name" value="Rev_trsase/Diguanyl_cyclase"/>
</dbReference>
<dbReference type="SUPFAM" id="SSF141868">
    <property type="entry name" value="EAL domain-like"/>
    <property type="match status" value="1"/>
</dbReference>
<evidence type="ECO:0000259" key="2">
    <source>
        <dbReference type="PROSITE" id="PS50883"/>
    </source>
</evidence>
<feature type="domain" description="GGDEF" evidence="3">
    <location>
        <begin position="255"/>
        <end position="386"/>
    </location>
</feature>
<dbReference type="PROSITE" id="PS50887">
    <property type="entry name" value="GGDEF"/>
    <property type="match status" value="1"/>
</dbReference>
<dbReference type="InterPro" id="IPR052155">
    <property type="entry name" value="Biofilm_reg_signaling"/>
</dbReference>
<keyword evidence="1" id="KW-1133">Transmembrane helix</keyword>
<evidence type="ECO:0000256" key="1">
    <source>
        <dbReference type="SAM" id="Phobius"/>
    </source>
</evidence>
<protein>
    <submittedName>
        <fullName evidence="4">Diguanylate cyclase (GGDEF)-like protein</fullName>
    </submittedName>
</protein>
<dbReference type="SMART" id="SM00267">
    <property type="entry name" value="GGDEF"/>
    <property type="match status" value="1"/>
</dbReference>
<dbReference type="CDD" id="cd01949">
    <property type="entry name" value="GGDEF"/>
    <property type="match status" value="1"/>
</dbReference>
<dbReference type="InterPro" id="IPR001633">
    <property type="entry name" value="EAL_dom"/>
</dbReference>
<dbReference type="SUPFAM" id="SSF55073">
    <property type="entry name" value="Nucleotide cyclase"/>
    <property type="match status" value="1"/>
</dbReference>
<dbReference type="InterPro" id="IPR029787">
    <property type="entry name" value="Nucleotide_cyclase"/>
</dbReference>
<feature type="transmembrane region" description="Helical" evidence="1">
    <location>
        <begin position="127"/>
        <end position="160"/>
    </location>
</feature>
<dbReference type="PANTHER" id="PTHR44757:SF2">
    <property type="entry name" value="BIOFILM ARCHITECTURE MAINTENANCE PROTEIN MBAA"/>
    <property type="match status" value="1"/>
</dbReference>